<dbReference type="EC" id="3.6.4.-" evidence="7"/>
<organism evidence="10 11">
    <name type="scientific">Salipaludibacillus neizhouensis</name>
    <dbReference type="NCBI Taxonomy" id="885475"/>
    <lineage>
        <taxon>Bacteria</taxon>
        <taxon>Bacillati</taxon>
        <taxon>Bacillota</taxon>
        <taxon>Bacilli</taxon>
        <taxon>Bacillales</taxon>
        <taxon>Bacillaceae</taxon>
    </lineage>
</organism>
<dbReference type="GO" id="GO:0019843">
    <property type="term" value="F:rRNA binding"/>
    <property type="evidence" value="ECO:0007669"/>
    <property type="project" value="UniProtKB-UniRule"/>
</dbReference>
<comment type="function">
    <text evidence="7">Acts as a ribosome collision sensor, splitting the ribosome into its 2 subunits. Detects stalled/collided 70S ribosomes which it binds and splits by an ATP-hydrolysis driven conformational change. Acts upstream of the ribosome quality control system (RQC), a ribosome-associated complex that mediates the extraction of incompletely synthesized nascent chains from stalled ribosomes and their subsequent degradation. Probably generates substrates for RQC.</text>
</comment>
<dbReference type="GO" id="GO:0005524">
    <property type="term" value="F:ATP binding"/>
    <property type="evidence" value="ECO:0007669"/>
    <property type="project" value="UniProtKB-UniRule"/>
</dbReference>
<dbReference type="GO" id="GO:0030983">
    <property type="term" value="F:mismatched DNA binding"/>
    <property type="evidence" value="ECO:0007669"/>
    <property type="project" value="InterPro"/>
</dbReference>
<keyword evidence="7" id="KW-0540">Nuclease</keyword>
<dbReference type="GO" id="GO:0004519">
    <property type="term" value="F:endonuclease activity"/>
    <property type="evidence" value="ECO:0007669"/>
    <property type="project" value="UniProtKB-UniRule"/>
</dbReference>
<dbReference type="OrthoDB" id="9808166at2"/>
<dbReference type="GO" id="GO:0140664">
    <property type="term" value="F:ATP-dependent DNA damage sensor activity"/>
    <property type="evidence" value="ECO:0007669"/>
    <property type="project" value="InterPro"/>
</dbReference>
<dbReference type="SUPFAM" id="SSF48334">
    <property type="entry name" value="DNA repair protein MutS, domain III"/>
    <property type="match status" value="1"/>
</dbReference>
<evidence type="ECO:0000256" key="8">
    <source>
        <dbReference type="SAM" id="Coils"/>
    </source>
</evidence>
<feature type="binding site" evidence="7">
    <location>
        <begin position="335"/>
        <end position="342"/>
    </location>
    <ligand>
        <name>ATP</name>
        <dbReference type="ChEBI" id="CHEBI:30616"/>
    </ligand>
</feature>
<feature type="domain" description="Smr" evidence="9">
    <location>
        <begin position="712"/>
        <end position="787"/>
    </location>
</feature>
<dbReference type="GO" id="GO:0043023">
    <property type="term" value="F:ribosomal large subunit binding"/>
    <property type="evidence" value="ECO:0007669"/>
    <property type="project" value="UniProtKB-UniRule"/>
</dbReference>
<keyword evidence="2 7" id="KW-0547">Nucleotide-binding</keyword>
<dbReference type="SMART" id="SM00534">
    <property type="entry name" value="MUTSac"/>
    <property type="match status" value="1"/>
</dbReference>
<dbReference type="SMART" id="SM00533">
    <property type="entry name" value="MUTSd"/>
    <property type="match status" value="1"/>
</dbReference>
<dbReference type="Gene3D" id="3.30.1370.110">
    <property type="match status" value="1"/>
</dbReference>
<dbReference type="InterPro" id="IPR002625">
    <property type="entry name" value="Smr_dom"/>
</dbReference>
<evidence type="ECO:0000256" key="5">
    <source>
        <dbReference type="ARBA" id="ARBA00022884"/>
    </source>
</evidence>
<keyword evidence="7 10" id="KW-0255">Endonuclease</keyword>
<dbReference type="SMART" id="SM00463">
    <property type="entry name" value="SMR"/>
    <property type="match status" value="1"/>
</dbReference>
<keyword evidence="8" id="KW-0175">Coiled coil</keyword>
<name>A0A3A9K3V7_9BACI</name>
<keyword evidence="3 7" id="KW-0378">Hydrolase</keyword>
<dbReference type="Gene3D" id="1.10.1420.10">
    <property type="match status" value="2"/>
</dbReference>
<dbReference type="PIRSF" id="PIRSF005814">
    <property type="entry name" value="MutS_YshD"/>
    <property type="match status" value="1"/>
</dbReference>
<dbReference type="InterPro" id="IPR046893">
    <property type="entry name" value="MSSS"/>
</dbReference>
<dbReference type="SUPFAM" id="SSF52540">
    <property type="entry name" value="P-loop containing nucleoside triphosphate hydrolases"/>
    <property type="match status" value="1"/>
</dbReference>
<evidence type="ECO:0000313" key="11">
    <source>
        <dbReference type="Proteomes" id="UP000281498"/>
    </source>
</evidence>
<reference evidence="10 11" key="1">
    <citation type="submission" date="2017-10" db="EMBL/GenBank/DDBJ databases">
        <title>Bacillus sp. nov., a halophilic bacterium isolated from a Keqin Lake.</title>
        <authorList>
            <person name="Wang H."/>
        </authorList>
    </citation>
    <scope>NUCLEOTIDE SEQUENCE [LARGE SCALE GENOMIC DNA]</scope>
    <source>
        <strain evidence="10 11">KCTC 13187</strain>
    </source>
</reference>
<comment type="similarity">
    <text evidence="7">Belongs to the DNA mismatch repair MutS family. MutS2 subfamily.</text>
</comment>
<keyword evidence="5 7" id="KW-0694">RNA-binding</keyword>
<gene>
    <name evidence="7" type="primary">mutS2</name>
    <name evidence="7" type="synonym">rqcU</name>
    <name evidence="10" type="ORF">CR203_18180</name>
</gene>
<dbReference type="AlphaFoldDB" id="A0A3A9K3V7"/>
<evidence type="ECO:0000256" key="1">
    <source>
        <dbReference type="ARBA" id="ARBA00022730"/>
    </source>
</evidence>
<dbReference type="GO" id="GO:0016887">
    <property type="term" value="F:ATP hydrolysis activity"/>
    <property type="evidence" value="ECO:0007669"/>
    <property type="project" value="InterPro"/>
</dbReference>
<sequence length="787" mass="87745">MIERVCRILEYDKMKEQLVQHAGSSLGKQRVRELMPSFSYEDISDAQERTYEGAKVVRLRGQAPLGGLRDIRASIKRAEIGGLLNESELLDISSTIYASRRFKQFVEGLIEDELELTILPQLADQIVPLSELEQEINHAIDENGGVLDSASVVLRGIRQQIRSHESGIRSKLESITRSSNGRKMLSDAIITIRNDRYVIPVKAEHRGHFGGMVHDQSASGQTLFIEPESVVLINNQLREARMKEKQEIQRILQVLSALVSENVEELALIVEVMTEVDFIFAKAHYSQTIKGSQPKLNEDGFIHMKKARHPLIPTEEIVPIDVELGGDFSSLVITGPNTGGKTVTLKTVGLLTLMTQSGLQIPCEEGSTAAVFQKIFADIGDEQSIEQSLSTFSSHMTNIVNIMDNVDFQSLVLFDELGAGTDPTEGAALAIAILDHVYSVGANVIATTHYSELKGYAYDREGVMNASVEFNVETLRPTYRLLIGVPGRSNAFAISNRLGLSERIIEDAKGHITADSNKMEKMISSLEDSRKKAEQDMEEANDLRQEAEKLHRELSDELEKFSEEKEKVLQSAQDKAAESVKKAKTEAEQIIAELRDMHKNNPAIKDHELIDAKKRLENAEPQLVKNGKKTKPKLVKPNVDKLIPGDEVKVVSFDQKGYIVDKVSEKEYYVQLGMMKMKVKKDDLIYINRPKAVETKPLTTLRGRDAHVKTELDLRGERYESAMMDVEKYLDDAVLAGYHQVSIIHGKGTGALRKGVQELLRKHSNVQETRMGTQGEGGSGVTIVLLK</sequence>
<dbReference type="PROSITE" id="PS00486">
    <property type="entry name" value="DNA_MISMATCH_REPAIR_2"/>
    <property type="match status" value="1"/>
</dbReference>
<dbReference type="NCBIfam" id="TIGR01069">
    <property type="entry name" value="mutS2"/>
    <property type="match status" value="1"/>
</dbReference>
<dbReference type="EMBL" id="PDOE01000010">
    <property type="protein sequence ID" value="RKL65998.1"/>
    <property type="molecule type" value="Genomic_DNA"/>
</dbReference>
<dbReference type="InterPro" id="IPR045076">
    <property type="entry name" value="MutS"/>
</dbReference>
<evidence type="ECO:0000256" key="3">
    <source>
        <dbReference type="ARBA" id="ARBA00022801"/>
    </source>
</evidence>
<keyword evidence="4 7" id="KW-0067">ATP-binding</keyword>
<comment type="function">
    <text evidence="7">Endonuclease that is involved in the suppression of homologous recombination and thus may have a key role in the control of bacterial genetic diversity.</text>
</comment>
<dbReference type="InterPro" id="IPR036063">
    <property type="entry name" value="Smr_dom_sf"/>
</dbReference>
<accession>A0A3A9K3V7</accession>
<dbReference type="GO" id="GO:0006298">
    <property type="term" value="P:mismatch repair"/>
    <property type="evidence" value="ECO:0007669"/>
    <property type="project" value="InterPro"/>
</dbReference>
<dbReference type="InterPro" id="IPR005747">
    <property type="entry name" value="MutS2"/>
</dbReference>
<keyword evidence="11" id="KW-1185">Reference proteome</keyword>
<comment type="subunit">
    <text evidence="7">Homodimer. Binds to stalled ribosomes, contacting rRNA.</text>
</comment>
<dbReference type="FunFam" id="3.40.50.300:FF:000830">
    <property type="entry name" value="Endonuclease MutS2"/>
    <property type="match status" value="1"/>
</dbReference>
<dbReference type="RefSeq" id="WP_110934926.1">
    <property type="nucleotide sequence ID" value="NZ_KZ614146.1"/>
</dbReference>
<dbReference type="EC" id="3.1.-.-" evidence="7"/>
<dbReference type="SUPFAM" id="SSF160443">
    <property type="entry name" value="SMR domain-like"/>
    <property type="match status" value="1"/>
</dbReference>
<dbReference type="Pfam" id="PF01713">
    <property type="entry name" value="Smr"/>
    <property type="match status" value="1"/>
</dbReference>
<dbReference type="PANTHER" id="PTHR48466">
    <property type="entry name" value="OS10G0509000 PROTEIN-RELATED"/>
    <property type="match status" value="1"/>
</dbReference>
<dbReference type="PROSITE" id="PS50828">
    <property type="entry name" value="SMR"/>
    <property type="match status" value="1"/>
</dbReference>
<dbReference type="PANTHER" id="PTHR48466:SF2">
    <property type="entry name" value="OS10G0509000 PROTEIN"/>
    <property type="match status" value="1"/>
</dbReference>
<evidence type="ECO:0000313" key="10">
    <source>
        <dbReference type="EMBL" id="RKL65998.1"/>
    </source>
</evidence>
<dbReference type="Pfam" id="PF20297">
    <property type="entry name" value="MSSS"/>
    <property type="match status" value="1"/>
</dbReference>
<dbReference type="Proteomes" id="UP000281498">
    <property type="component" value="Unassembled WGS sequence"/>
</dbReference>
<proteinExistence type="inferred from homology"/>
<evidence type="ECO:0000256" key="4">
    <source>
        <dbReference type="ARBA" id="ARBA00022840"/>
    </source>
</evidence>
<dbReference type="GO" id="GO:0072344">
    <property type="term" value="P:rescue of stalled ribosome"/>
    <property type="evidence" value="ECO:0007669"/>
    <property type="project" value="UniProtKB-UniRule"/>
</dbReference>
<feature type="coiled-coil region" evidence="8">
    <location>
        <begin position="516"/>
        <end position="600"/>
    </location>
</feature>
<dbReference type="InterPro" id="IPR000432">
    <property type="entry name" value="DNA_mismatch_repair_MutS_C"/>
</dbReference>
<dbReference type="CDD" id="cd06503">
    <property type="entry name" value="ATP-synt_Fo_b"/>
    <property type="match status" value="1"/>
</dbReference>
<comment type="caution">
    <text evidence="10">The sequence shown here is derived from an EMBL/GenBank/DDBJ whole genome shotgun (WGS) entry which is preliminary data.</text>
</comment>
<keyword evidence="1 7" id="KW-0699">rRNA-binding</keyword>
<dbReference type="Pfam" id="PF00488">
    <property type="entry name" value="MutS_V"/>
    <property type="match status" value="1"/>
</dbReference>
<keyword evidence="6 7" id="KW-0238">DNA-binding</keyword>
<evidence type="ECO:0000259" key="9">
    <source>
        <dbReference type="PROSITE" id="PS50828"/>
    </source>
</evidence>
<evidence type="ECO:0000256" key="2">
    <source>
        <dbReference type="ARBA" id="ARBA00022741"/>
    </source>
</evidence>
<protein>
    <recommendedName>
        <fullName evidence="7">Endonuclease MutS2</fullName>
        <ecNumber evidence="7">3.1.-.-</ecNumber>
    </recommendedName>
    <alternativeName>
        <fullName evidence="7">Ribosome-associated protein quality control-upstream factor</fullName>
        <shortName evidence="7">RQC-upstream factor</shortName>
        <shortName evidence="7">RqcU</shortName>
        <ecNumber evidence="7">3.6.4.-</ecNumber>
    </alternativeName>
</protein>
<dbReference type="CDD" id="cd03280">
    <property type="entry name" value="ABC_MutS2"/>
    <property type="match status" value="1"/>
</dbReference>
<dbReference type="InterPro" id="IPR027417">
    <property type="entry name" value="P-loop_NTPase"/>
</dbReference>
<dbReference type="GO" id="GO:0045910">
    <property type="term" value="P:negative regulation of DNA recombination"/>
    <property type="evidence" value="ECO:0007669"/>
    <property type="project" value="InterPro"/>
</dbReference>
<evidence type="ECO:0000256" key="7">
    <source>
        <dbReference type="HAMAP-Rule" id="MF_00092"/>
    </source>
</evidence>
<dbReference type="InterPro" id="IPR007696">
    <property type="entry name" value="DNA_mismatch_repair_MutS_core"/>
</dbReference>
<dbReference type="Gene3D" id="3.40.50.300">
    <property type="entry name" value="P-loop containing nucleotide triphosphate hydrolases"/>
    <property type="match status" value="1"/>
</dbReference>
<dbReference type="HAMAP" id="MF_00092">
    <property type="entry name" value="MutS2"/>
    <property type="match status" value="1"/>
</dbReference>
<evidence type="ECO:0000256" key="6">
    <source>
        <dbReference type="ARBA" id="ARBA00023125"/>
    </source>
</evidence>
<dbReference type="InterPro" id="IPR036187">
    <property type="entry name" value="DNA_mismatch_repair_MutS_sf"/>
</dbReference>